<keyword evidence="1" id="KW-0805">Transcription regulation</keyword>
<dbReference type="GO" id="GO:0003700">
    <property type="term" value="F:DNA-binding transcription factor activity"/>
    <property type="evidence" value="ECO:0007669"/>
    <property type="project" value="InterPro"/>
</dbReference>
<dbReference type="InterPro" id="IPR001845">
    <property type="entry name" value="HTH_ArsR_DNA-bd_dom"/>
</dbReference>
<gene>
    <name evidence="5" type="ORF">CWI81_02535</name>
</gene>
<dbReference type="Proteomes" id="UP000287908">
    <property type="component" value="Unassembled WGS sequence"/>
</dbReference>
<reference evidence="5 6" key="1">
    <citation type="journal article" date="2011" name="Front. Microbiol.">
        <title>Genomic signatures of strain selection and enhancement in Bacillus atrophaeus var. globigii, a historical biowarfare simulant.</title>
        <authorList>
            <person name="Gibbons H.S."/>
            <person name="Broomall S.M."/>
            <person name="McNew L.A."/>
            <person name="Daligault H."/>
            <person name="Chapman C."/>
            <person name="Bruce D."/>
            <person name="Karavis M."/>
            <person name="Krepps M."/>
            <person name="McGregor P.A."/>
            <person name="Hong C."/>
            <person name="Park K.H."/>
            <person name="Akmal A."/>
            <person name="Feldman A."/>
            <person name="Lin J.S."/>
            <person name="Chang W.E."/>
            <person name="Higgs B.W."/>
            <person name="Demirev P."/>
            <person name="Lindquist J."/>
            <person name="Liem A."/>
            <person name="Fochler E."/>
            <person name="Read T.D."/>
            <person name="Tapia R."/>
            <person name="Johnson S."/>
            <person name="Bishop-Lilly K.A."/>
            <person name="Detter C."/>
            <person name="Han C."/>
            <person name="Sozhamannan S."/>
            <person name="Rosenzweig C.N."/>
            <person name="Skowronski E.W."/>
        </authorList>
    </citation>
    <scope>NUCLEOTIDE SEQUENCE [LARGE SCALE GENOMIC DNA]</scope>
    <source>
        <strain evidence="5 6">CL-SP19</strain>
    </source>
</reference>
<name>A0A432ZHH0_9GAMM</name>
<dbReference type="PRINTS" id="PR00778">
    <property type="entry name" value="HTHARSR"/>
</dbReference>
<keyword evidence="3" id="KW-0804">Transcription</keyword>
<dbReference type="Pfam" id="PF01022">
    <property type="entry name" value="HTH_5"/>
    <property type="match status" value="1"/>
</dbReference>
<dbReference type="NCBIfam" id="NF033788">
    <property type="entry name" value="HTH_metalloreg"/>
    <property type="match status" value="1"/>
</dbReference>
<dbReference type="PROSITE" id="PS50987">
    <property type="entry name" value="HTH_ARSR_2"/>
    <property type="match status" value="1"/>
</dbReference>
<evidence type="ECO:0000313" key="5">
    <source>
        <dbReference type="EMBL" id="RUO77379.1"/>
    </source>
</evidence>
<dbReference type="CDD" id="cd00090">
    <property type="entry name" value="HTH_ARSR"/>
    <property type="match status" value="1"/>
</dbReference>
<evidence type="ECO:0000313" key="6">
    <source>
        <dbReference type="Proteomes" id="UP000287908"/>
    </source>
</evidence>
<evidence type="ECO:0000256" key="2">
    <source>
        <dbReference type="ARBA" id="ARBA00023125"/>
    </source>
</evidence>
<sequence length="88" mass="10061">MQQQIVFKALSDPTRRRILHLLKRQSMSAGDIAEHFDIAKASLSHHFSILKQADLVRTERQGQRIIYSLNLSVFEDVASLMFDLFSGS</sequence>
<protein>
    <submittedName>
        <fullName evidence="5">ArsR family transcriptional regulator</fullName>
    </submittedName>
</protein>
<dbReference type="SUPFAM" id="SSF46785">
    <property type="entry name" value="Winged helix' DNA-binding domain"/>
    <property type="match status" value="1"/>
</dbReference>
<dbReference type="InterPro" id="IPR036388">
    <property type="entry name" value="WH-like_DNA-bd_sf"/>
</dbReference>
<keyword evidence="2" id="KW-0238">DNA-binding</keyword>
<proteinExistence type="predicted"/>
<dbReference type="SMART" id="SM00418">
    <property type="entry name" value="HTH_ARSR"/>
    <property type="match status" value="1"/>
</dbReference>
<dbReference type="NCBIfam" id="NF033789">
    <property type="entry name" value="repress_SdpR"/>
    <property type="match status" value="1"/>
</dbReference>
<dbReference type="InterPro" id="IPR036390">
    <property type="entry name" value="WH_DNA-bd_sf"/>
</dbReference>
<evidence type="ECO:0000256" key="1">
    <source>
        <dbReference type="ARBA" id="ARBA00023015"/>
    </source>
</evidence>
<feature type="domain" description="HTH arsR-type" evidence="4">
    <location>
        <begin position="1"/>
        <end position="88"/>
    </location>
</feature>
<dbReference type="GO" id="GO:0003677">
    <property type="term" value="F:DNA binding"/>
    <property type="evidence" value="ECO:0007669"/>
    <property type="project" value="UniProtKB-KW"/>
</dbReference>
<accession>A0A432ZHH0</accession>
<dbReference type="OrthoDB" id="46768at2"/>
<dbReference type="PANTHER" id="PTHR33154">
    <property type="entry name" value="TRANSCRIPTIONAL REGULATOR, ARSR FAMILY"/>
    <property type="match status" value="1"/>
</dbReference>
<evidence type="ECO:0000259" key="4">
    <source>
        <dbReference type="PROSITE" id="PS50987"/>
    </source>
</evidence>
<dbReference type="Gene3D" id="1.10.10.10">
    <property type="entry name" value="Winged helix-like DNA-binding domain superfamily/Winged helix DNA-binding domain"/>
    <property type="match status" value="1"/>
</dbReference>
<dbReference type="InterPro" id="IPR011991">
    <property type="entry name" value="ArsR-like_HTH"/>
</dbReference>
<dbReference type="PANTHER" id="PTHR33154:SF33">
    <property type="entry name" value="TRANSCRIPTIONAL REPRESSOR SDPR"/>
    <property type="match status" value="1"/>
</dbReference>
<organism evidence="5 6">
    <name type="scientific">Idiomarina seosinensis</name>
    <dbReference type="NCBI Taxonomy" id="281739"/>
    <lineage>
        <taxon>Bacteria</taxon>
        <taxon>Pseudomonadati</taxon>
        <taxon>Pseudomonadota</taxon>
        <taxon>Gammaproteobacteria</taxon>
        <taxon>Alteromonadales</taxon>
        <taxon>Idiomarinaceae</taxon>
        <taxon>Idiomarina</taxon>
    </lineage>
</organism>
<dbReference type="EMBL" id="PIQF01000001">
    <property type="protein sequence ID" value="RUO77379.1"/>
    <property type="molecule type" value="Genomic_DNA"/>
</dbReference>
<keyword evidence="6" id="KW-1185">Reference proteome</keyword>
<evidence type="ECO:0000256" key="3">
    <source>
        <dbReference type="ARBA" id="ARBA00023163"/>
    </source>
</evidence>
<dbReference type="InterPro" id="IPR051081">
    <property type="entry name" value="HTH_MetalResp_TranReg"/>
</dbReference>
<dbReference type="RefSeq" id="WP_126783652.1">
    <property type="nucleotide sequence ID" value="NZ_PIQF01000001.1"/>
</dbReference>
<dbReference type="AlphaFoldDB" id="A0A432ZHH0"/>
<dbReference type="InterPro" id="IPR047796">
    <property type="entry name" value="SdpR-like_repress"/>
</dbReference>
<comment type="caution">
    <text evidence="5">The sequence shown here is derived from an EMBL/GenBank/DDBJ whole genome shotgun (WGS) entry which is preliminary data.</text>
</comment>